<organism evidence="1 2">
    <name type="scientific">Kineothrix alysoides</name>
    <dbReference type="NCBI Taxonomy" id="1469948"/>
    <lineage>
        <taxon>Bacteria</taxon>
        <taxon>Bacillati</taxon>
        <taxon>Bacillota</taxon>
        <taxon>Clostridia</taxon>
        <taxon>Lachnospirales</taxon>
        <taxon>Lachnospiraceae</taxon>
        <taxon>Kineothrix</taxon>
    </lineage>
</organism>
<dbReference type="AlphaFoldDB" id="A0A4R1R245"/>
<keyword evidence="2" id="KW-1185">Reference proteome</keyword>
<dbReference type="Proteomes" id="UP000295718">
    <property type="component" value="Unassembled WGS sequence"/>
</dbReference>
<dbReference type="RefSeq" id="WP_031392354.1">
    <property type="nucleotide sequence ID" value="NZ_JPNB01000002.1"/>
</dbReference>
<dbReference type="OrthoDB" id="597706at2"/>
<name>A0A4R1R245_9FIRM</name>
<proteinExistence type="predicted"/>
<evidence type="ECO:0000313" key="2">
    <source>
        <dbReference type="Proteomes" id="UP000295718"/>
    </source>
</evidence>
<protein>
    <submittedName>
        <fullName evidence="1">Uncharacterized protein</fullName>
    </submittedName>
</protein>
<sequence>MFIIMTGTIRPSDQVNQLVLKNEDERFTQYEESLRFLLESRACSKIVFCENSNYGTERLYHLKGLAEKNKIELELLSFPGNVEQTRIHGKGYGEGEIMNYVFTYSKLAATDDFFVKITGRLQINNIKDIIVWMKKDSTYFNIPNRTRRDIYDTRIYGMPMEQFKKYFQHSYNKVMDDQGIFLEMVYTDILVENSIYVTNFPRYPRVIGMSGSNGITYGYTEWKCKVRDILSKFNFYIVKRV</sequence>
<dbReference type="STRING" id="1469948.GCA_000732725_03737"/>
<accession>A0A4R1R245</accession>
<dbReference type="EMBL" id="SLUO01000004">
    <property type="protein sequence ID" value="TCL59388.1"/>
    <property type="molecule type" value="Genomic_DNA"/>
</dbReference>
<gene>
    <name evidence="1" type="ORF">EDD76_104125</name>
</gene>
<evidence type="ECO:0000313" key="1">
    <source>
        <dbReference type="EMBL" id="TCL59388.1"/>
    </source>
</evidence>
<comment type="caution">
    <text evidence="1">The sequence shown here is derived from an EMBL/GenBank/DDBJ whole genome shotgun (WGS) entry which is preliminary data.</text>
</comment>
<reference evidence="1 2" key="1">
    <citation type="submission" date="2019-03" db="EMBL/GenBank/DDBJ databases">
        <title>Genomic Encyclopedia of Type Strains, Phase IV (KMG-IV): sequencing the most valuable type-strain genomes for metagenomic binning, comparative biology and taxonomic classification.</title>
        <authorList>
            <person name="Goeker M."/>
        </authorList>
    </citation>
    <scope>NUCLEOTIDE SEQUENCE [LARGE SCALE GENOMIC DNA]</scope>
    <source>
        <strain evidence="1 2">DSM 100556</strain>
    </source>
</reference>